<keyword evidence="2" id="KW-0804">Transcription</keyword>
<dbReference type="PANTHER" id="PTHR13068">
    <property type="entry name" value="CGI-12 PROTEIN-RELATED"/>
    <property type="match status" value="1"/>
</dbReference>
<protein>
    <recommendedName>
        <fullName evidence="6">Mitochondrial transcription termination factor family protein</fullName>
    </recommendedName>
</protein>
<organism evidence="4 5">
    <name type="scientific">Capsella rubella</name>
    <dbReference type="NCBI Taxonomy" id="81985"/>
    <lineage>
        <taxon>Eukaryota</taxon>
        <taxon>Viridiplantae</taxon>
        <taxon>Streptophyta</taxon>
        <taxon>Embryophyta</taxon>
        <taxon>Tracheophyta</taxon>
        <taxon>Spermatophyta</taxon>
        <taxon>Magnoliopsida</taxon>
        <taxon>eudicotyledons</taxon>
        <taxon>Gunneridae</taxon>
        <taxon>Pentapetalae</taxon>
        <taxon>rosids</taxon>
        <taxon>malvids</taxon>
        <taxon>Brassicales</taxon>
        <taxon>Brassicaceae</taxon>
        <taxon>Camelineae</taxon>
        <taxon>Capsella</taxon>
    </lineage>
</organism>
<evidence type="ECO:0000313" key="4">
    <source>
        <dbReference type="EMBL" id="EOA34135.1"/>
    </source>
</evidence>
<comment type="similarity">
    <text evidence="1">Belongs to the mTERF family.</text>
</comment>
<gene>
    <name evidence="4" type="ORF">CARUB_v10021637mg</name>
</gene>
<dbReference type="SMART" id="SM00733">
    <property type="entry name" value="Mterf"/>
    <property type="match status" value="6"/>
</dbReference>
<dbReference type="AlphaFoldDB" id="R0I7R8"/>
<dbReference type="Proteomes" id="UP000029121">
    <property type="component" value="Unassembled WGS sequence"/>
</dbReference>
<accession>R0I7R8</accession>
<dbReference type="GO" id="GO:0003676">
    <property type="term" value="F:nucleic acid binding"/>
    <property type="evidence" value="ECO:0007669"/>
    <property type="project" value="InterPro"/>
</dbReference>
<dbReference type="KEGG" id="crb:17894049"/>
<evidence type="ECO:0000256" key="3">
    <source>
        <dbReference type="ARBA" id="ARBA00022946"/>
    </source>
</evidence>
<proteinExistence type="inferred from homology"/>
<keyword evidence="5" id="KW-1185">Reference proteome</keyword>
<keyword evidence="3" id="KW-0809">Transit peptide</keyword>
<dbReference type="InterPro" id="IPR038538">
    <property type="entry name" value="MTERF_sf"/>
</dbReference>
<dbReference type="Pfam" id="PF02536">
    <property type="entry name" value="mTERF"/>
    <property type="match status" value="1"/>
</dbReference>
<dbReference type="InterPro" id="IPR003690">
    <property type="entry name" value="MTERF"/>
</dbReference>
<reference evidence="5" key="1">
    <citation type="journal article" date="2013" name="Nat. Genet.">
        <title>The Capsella rubella genome and the genomic consequences of rapid mating system evolution.</title>
        <authorList>
            <person name="Slotte T."/>
            <person name="Hazzouri K.M."/>
            <person name="Agren J.A."/>
            <person name="Koenig D."/>
            <person name="Maumus F."/>
            <person name="Guo Y.L."/>
            <person name="Steige K."/>
            <person name="Platts A.E."/>
            <person name="Escobar J.S."/>
            <person name="Newman L.K."/>
            <person name="Wang W."/>
            <person name="Mandakova T."/>
            <person name="Vello E."/>
            <person name="Smith L.M."/>
            <person name="Henz S.R."/>
            <person name="Steffen J."/>
            <person name="Takuno S."/>
            <person name="Brandvain Y."/>
            <person name="Coop G."/>
            <person name="Andolfatto P."/>
            <person name="Hu T.T."/>
            <person name="Blanchette M."/>
            <person name="Clark R.M."/>
            <person name="Quesneville H."/>
            <person name="Nordborg M."/>
            <person name="Gaut B.S."/>
            <person name="Lysak M.A."/>
            <person name="Jenkins J."/>
            <person name="Grimwood J."/>
            <person name="Chapman J."/>
            <person name="Prochnik S."/>
            <person name="Shu S."/>
            <person name="Rokhsar D."/>
            <person name="Schmutz J."/>
            <person name="Weigel D."/>
            <person name="Wright S.I."/>
        </authorList>
    </citation>
    <scope>NUCLEOTIDE SEQUENCE [LARGE SCALE GENOMIC DNA]</scope>
    <source>
        <strain evidence="5">cv. Monte Gargano</strain>
    </source>
</reference>
<dbReference type="Gene3D" id="1.25.70.10">
    <property type="entry name" value="Transcription termination factor 3, mitochondrial"/>
    <property type="match status" value="1"/>
</dbReference>
<dbReference type="GO" id="GO:0005737">
    <property type="term" value="C:cytoplasm"/>
    <property type="evidence" value="ECO:0007669"/>
    <property type="project" value="UniProtKB-ARBA"/>
</dbReference>
<dbReference type="EMBL" id="KB870806">
    <property type="protein sequence ID" value="EOA34135.1"/>
    <property type="molecule type" value="Genomic_DNA"/>
</dbReference>
<evidence type="ECO:0000256" key="1">
    <source>
        <dbReference type="ARBA" id="ARBA00007692"/>
    </source>
</evidence>
<evidence type="ECO:0000313" key="5">
    <source>
        <dbReference type="Proteomes" id="UP000029121"/>
    </source>
</evidence>
<keyword evidence="2" id="KW-0805">Transcription regulation</keyword>
<dbReference type="GO" id="GO:0006353">
    <property type="term" value="P:DNA-templated transcription termination"/>
    <property type="evidence" value="ECO:0007669"/>
    <property type="project" value="UniProtKB-KW"/>
</dbReference>
<evidence type="ECO:0000256" key="2">
    <source>
        <dbReference type="ARBA" id="ARBA00022472"/>
    </source>
</evidence>
<dbReference type="PANTHER" id="PTHR13068:SF220">
    <property type="entry name" value="F8K4.20 PROTEIN-RELATED"/>
    <property type="match status" value="1"/>
</dbReference>
<evidence type="ECO:0008006" key="6">
    <source>
        <dbReference type="Google" id="ProtNLM"/>
    </source>
</evidence>
<keyword evidence="2" id="KW-0806">Transcription termination</keyword>
<name>R0I7R8_9BRAS</name>
<dbReference type="OrthoDB" id="637682at2759"/>
<dbReference type="eggNOG" id="KOG1267">
    <property type="taxonomic scope" value="Eukaryota"/>
</dbReference>
<sequence length="431" mass="48590">MYSLILHGRRAIELQKWRNLRCAVKLLEYSLSSAATASGADDASLRVGRKGKNFTVSYLVDSLGLAKKLAESISRKVSLENKVNPDSVLNLLRSHGFTDSHISSIVREYPRLLILDAERSLAPKLKYLQSRGDSNSELTETVSKVPKILRLKAGKSLSTYYDFVKVIIKADKISKFKKLCHSLPEGSIQENKTRNISVLRDLGVPQRLLFSLFTSVSPPVCGKERFEESLKKVVEMGFDPTTSKFVSALRVFQGLSDKTVEEKVNFYITLGLSVEDVWAMFKKFPCFLGLSEKKTANSIETFIGLGLTRDEFTFMVKRFPSCLNFSAESVKKKTEFLVKKMNWPLKTVVLNPVVLGYSLEKRIVPRCNVIRVLISKGFFASEHPPMPSALAISDRAFLNKYVLNHDDKRLVPKLIAVFSRKRVSLTDHVVQ</sequence>